<evidence type="ECO:0000313" key="6">
    <source>
        <dbReference type="Proteomes" id="UP000728032"/>
    </source>
</evidence>
<dbReference type="Pfam" id="PF00248">
    <property type="entry name" value="Aldo_ket_red"/>
    <property type="match status" value="1"/>
</dbReference>
<dbReference type="EMBL" id="OC919513">
    <property type="protein sequence ID" value="CAD7651469.1"/>
    <property type="molecule type" value="Genomic_DNA"/>
</dbReference>
<keyword evidence="2" id="KW-0521">NADP</keyword>
<dbReference type="PROSITE" id="PS00063">
    <property type="entry name" value="ALDOKETO_REDUCTASE_3"/>
    <property type="match status" value="2"/>
</dbReference>
<dbReference type="SUPFAM" id="SSF51430">
    <property type="entry name" value="NAD(P)-linked oxidoreductase"/>
    <property type="match status" value="2"/>
</dbReference>
<dbReference type="PRINTS" id="PR00069">
    <property type="entry name" value="ALDKETRDTASE"/>
</dbReference>
<dbReference type="InterPro" id="IPR036812">
    <property type="entry name" value="NAD(P)_OxRdtase_dom_sf"/>
</dbReference>
<proteinExistence type="inferred from homology"/>
<dbReference type="PANTHER" id="PTHR43827:SF3">
    <property type="entry name" value="NADP-DEPENDENT OXIDOREDUCTASE DOMAIN-CONTAINING PROTEIN"/>
    <property type="match status" value="1"/>
</dbReference>
<dbReference type="FunFam" id="3.20.20.100:FF:000002">
    <property type="entry name" value="2,5-diketo-D-gluconic acid reductase A"/>
    <property type="match status" value="1"/>
</dbReference>
<dbReference type="InterPro" id="IPR018170">
    <property type="entry name" value="Aldo/ket_reductase_CS"/>
</dbReference>
<name>A0A7R9QP53_9ACAR</name>
<gene>
    <name evidence="5" type="ORF">ONB1V03_LOCUS8316</name>
</gene>
<evidence type="ECO:0000313" key="5">
    <source>
        <dbReference type="EMBL" id="CAD7651469.1"/>
    </source>
</evidence>
<keyword evidence="3" id="KW-0560">Oxidoreductase</keyword>
<feature type="domain" description="NADP-dependent oxidoreductase" evidence="4">
    <location>
        <begin position="262"/>
        <end position="490"/>
    </location>
</feature>
<evidence type="ECO:0000256" key="2">
    <source>
        <dbReference type="ARBA" id="ARBA00022857"/>
    </source>
</evidence>
<accession>A0A7R9QP53</accession>
<dbReference type="EMBL" id="CAJPVJ010004688">
    <property type="protein sequence ID" value="CAG2168832.1"/>
    <property type="molecule type" value="Genomic_DNA"/>
</dbReference>
<organism evidence="5">
    <name type="scientific">Oppiella nova</name>
    <dbReference type="NCBI Taxonomy" id="334625"/>
    <lineage>
        <taxon>Eukaryota</taxon>
        <taxon>Metazoa</taxon>
        <taxon>Ecdysozoa</taxon>
        <taxon>Arthropoda</taxon>
        <taxon>Chelicerata</taxon>
        <taxon>Arachnida</taxon>
        <taxon>Acari</taxon>
        <taxon>Acariformes</taxon>
        <taxon>Sarcoptiformes</taxon>
        <taxon>Oribatida</taxon>
        <taxon>Brachypylina</taxon>
        <taxon>Oppioidea</taxon>
        <taxon>Oppiidae</taxon>
        <taxon>Oppiella</taxon>
    </lineage>
</organism>
<protein>
    <recommendedName>
        <fullName evidence="4">NADP-dependent oxidoreductase domain-containing protein</fullName>
    </recommendedName>
</protein>
<dbReference type="Proteomes" id="UP000728032">
    <property type="component" value="Unassembled WGS sequence"/>
</dbReference>
<comment type="similarity">
    <text evidence="1">Belongs to the aldo/keto reductase family.</text>
</comment>
<dbReference type="InterPro" id="IPR023210">
    <property type="entry name" value="NADP_OxRdtase_dom"/>
</dbReference>
<reference evidence="5" key="1">
    <citation type="submission" date="2020-11" db="EMBL/GenBank/DDBJ databases">
        <authorList>
            <person name="Tran Van P."/>
        </authorList>
    </citation>
    <scope>NUCLEOTIDE SEQUENCE</scope>
</reference>
<dbReference type="PANTHER" id="PTHR43827">
    <property type="entry name" value="2,5-DIKETO-D-GLUCONIC ACID REDUCTASE"/>
    <property type="match status" value="1"/>
</dbReference>
<dbReference type="CDD" id="cd19071">
    <property type="entry name" value="AKR_AKR1-5-like"/>
    <property type="match status" value="2"/>
</dbReference>
<dbReference type="GO" id="GO:0016616">
    <property type="term" value="F:oxidoreductase activity, acting on the CH-OH group of donors, NAD or NADP as acceptor"/>
    <property type="evidence" value="ECO:0007669"/>
    <property type="project" value="UniProtKB-ARBA"/>
</dbReference>
<dbReference type="InterPro" id="IPR020471">
    <property type="entry name" value="AKR"/>
</dbReference>
<evidence type="ECO:0000259" key="4">
    <source>
        <dbReference type="Pfam" id="PF00248"/>
    </source>
</evidence>
<keyword evidence="6" id="KW-1185">Reference proteome</keyword>
<evidence type="ECO:0000256" key="1">
    <source>
        <dbReference type="ARBA" id="ARBA00007905"/>
    </source>
</evidence>
<dbReference type="PROSITE" id="PS00062">
    <property type="entry name" value="ALDOKETO_REDUCTASE_2"/>
    <property type="match status" value="2"/>
</dbReference>
<sequence length="502" mass="57496">MYHLQHRCILKPEAIQTPGVPKIRLNNGYEIPVLGFGTWQSEGQKLIDAIKDGLRQGFRHIDTSWFFHNEREIAQALGEAYAEGLVTREDIFLVYKVWPKNSNFKRTQNVIKNALKELNTTYLDFVSIHWPLKNNTDIYRALEWAYDEGMARAIGVSNFKPSEIQELMTTTRIKPSINHIRIHPGLNQDETVDWCLGNGIAVGGWSPLGTGSLVKDPTLVGIGERYNKSAAQVMIRWQIQRGLIVIPKSTKLQRIVENFNLIDAIKDGLRQGFRHIDTSWFFHNEREIAQALGEAYAEGLVTREDIFLVYKVWPKNSNFKRTQNVIKNALKELNTTYLDFVSIHWPLKNNTDIYRALEWAYDEGMARAIGVSNFKPSEIQELMTTTRIKPSINHIRIHPGLNQDETVDWCLGNGIAVGGWSPLGTGSLVKDPTLVGIGERYNKSAAQVMIRWQIQRGLIVIPKSTKLQRIVENFNVFDFELREEDMKAIHDMPQITLIDFWG</sequence>
<evidence type="ECO:0000256" key="3">
    <source>
        <dbReference type="ARBA" id="ARBA00023002"/>
    </source>
</evidence>
<dbReference type="OrthoDB" id="416253at2759"/>
<dbReference type="AlphaFoldDB" id="A0A7R9QP53"/>
<dbReference type="Gene3D" id="3.20.20.100">
    <property type="entry name" value="NADP-dependent oxidoreductase domain"/>
    <property type="match status" value="2"/>
</dbReference>